<evidence type="ECO:0008006" key="4">
    <source>
        <dbReference type="Google" id="ProtNLM"/>
    </source>
</evidence>
<name>A0ABR1GSC7_9HYPO</name>
<reference evidence="2 3" key="1">
    <citation type="journal article" date="2025" name="Microbiol. Resour. Announc.">
        <title>Draft genome sequences for Neonectria magnoliae and Neonectria punicea, canker pathogens of Liriodendron tulipifera and Acer saccharum in West Virginia.</title>
        <authorList>
            <person name="Petronek H.M."/>
            <person name="Kasson M.T."/>
            <person name="Metheny A.M."/>
            <person name="Stauder C.M."/>
            <person name="Lovett B."/>
            <person name="Lynch S.C."/>
            <person name="Garnas J.R."/>
            <person name="Kasson L.R."/>
            <person name="Stajich J.E."/>
        </authorList>
    </citation>
    <scope>NUCLEOTIDE SEQUENCE [LARGE SCALE GENOMIC DNA]</scope>
    <source>
        <strain evidence="2 3">NRRL 64653</strain>
    </source>
</reference>
<gene>
    <name evidence="2" type="ORF">QQX98_009442</name>
</gene>
<comment type="caution">
    <text evidence="2">The sequence shown here is derived from an EMBL/GenBank/DDBJ whole genome shotgun (WGS) entry which is preliminary data.</text>
</comment>
<dbReference type="EMBL" id="JAZAVJ010000188">
    <property type="protein sequence ID" value="KAK7408402.1"/>
    <property type="molecule type" value="Genomic_DNA"/>
</dbReference>
<keyword evidence="3" id="KW-1185">Reference proteome</keyword>
<dbReference type="InterPro" id="IPR025332">
    <property type="entry name" value="DUF4238"/>
</dbReference>
<dbReference type="Proteomes" id="UP001498476">
    <property type="component" value="Unassembled WGS sequence"/>
</dbReference>
<evidence type="ECO:0000313" key="2">
    <source>
        <dbReference type="EMBL" id="KAK7408402.1"/>
    </source>
</evidence>
<sequence>MAGTSNVQYHHFVPQFLLKNFSHPYDPPKKPGQTSKRSKQKYKKGMYPGDSVIRHVDLTADPPVICEKPVKRILGNMDMYRDTSQPTPEKQQHVEQMFSKLESEASVVFRKITKSFEQRDTGLWLTRVERNTIRKFLFLLKYRGSAFHHRFYHDSKEAYDSNDQELLHDYMQEKGYSRPVDVWFDNLKAIMNLDMDPENKWIVELPKNMFYLDAKWFIAHVQMSYMAICTPSGAKDEFILTDNSYNIFEGPNAFVTDEATGKVEGAAHAPLHEFAPISPNLMIVLRSCIIPVPEEDADANIKQLRNKWRSAVFDDFCEELAKSVLADLPITKAENSYSKFANGRLWSLRDEHAKLMKDDKFLFKFFPIKTDHVHLVNALLLENAQPCTSVVFELETSLYRTLEWYLTTPCSFGKVVSDDINDPRLVCLKKLAAILRGLGSKKEPVWEVVSFPKIPDFEKYQRHWTAHCKISEMARKLDAEDYLDSPGMQIFRELGGNAQSLLLYDLEQASLMWNLRVKIDAWSQGVDESVRQRNRQLLIEAYLRLPPRRVWLFVKQLRYEHDNLALKTKGRSDVPPLNGTFNDSEDVIARGIPEIEQLAAISLAEVIENRLWVGEWSHIPFLDDIKAIELTVRKMVKSRFVQTLSGRAEESLLKELREVFFNVAYPIPYFGTP</sequence>
<evidence type="ECO:0000256" key="1">
    <source>
        <dbReference type="SAM" id="MobiDB-lite"/>
    </source>
</evidence>
<protein>
    <recommendedName>
        <fullName evidence="4">DUF4238 domain-containing protein</fullName>
    </recommendedName>
</protein>
<feature type="region of interest" description="Disordered" evidence="1">
    <location>
        <begin position="23"/>
        <end position="44"/>
    </location>
</feature>
<organism evidence="2 3">
    <name type="scientific">Neonectria punicea</name>
    <dbReference type="NCBI Taxonomy" id="979145"/>
    <lineage>
        <taxon>Eukaryota</taxon>
        <taxon>Fungi</taxon>
        <taxon>Dikarya</taxon>
        <taxon>Ascomycota</taxon>
        <taxon>Pezizomycotina</taxon>
        <taxon>Sordariomycetes</taxon>
        <taxon>Hypocreomycetidae</taxon>
        <taxon>Hypocreales</taxon>
        <taxon>Nectriaceae</taxon>
        <taxon>Neonectria</taxon>
    </lineage>
</organism>
<accession>A0ABR1GSC7</accession>
<dbReference type="Pfam" id="PF14022">
    <property type="entry name" value="DUF4238"/>
    <property type="match status" value="1"/>
</dbReference>
<proteinExistence type="predicted"/>
<evidence type="ECO:0000313" key="3">
    <source>
        <dbReference type="Proteomes" id="UP001498476"/>
    </source>
</evidence>